<proteinExistence type="predicted"/>
<dbReference type="STRING" id="64702.SAMN05443377_10799"/>
<dbReference type="GO" id="GO:0005524">
    <property type="term" value="F:ATP binding"/>
    <property type="evidence" value="ECO:0007669"/>
    <property type="project" value="UniProtKB-KW"/>
</dbReference>
<dbReference type="PANTHER" id="PTHR10953:SF102">
    <property type="entry name" value="ADENYLYLTRANSFERASE AND SULFURTRANSFERASE MOCS3"/>
    <property type="match status" value="1"/>
</dbReference>
<dbReference type="Gene3D" id="3.40.50.720">
    <property type="entry name" value="NAD(P)-binding Rossmann-like Domain"/>
    <property type="match status" value="1"/>
</dbReference>
<dbReference type="PANTHER" id="PTHR10953">
    <property type="entry name" value="UBIQUITIN-ACTIVATING ENZYME E1"/>
    <property type="match status" value="1"/>
</dbReference>
<feature type="domain" description="Rhodanese" evidence="4">
    <location>
        <begin position="302"/>
        <end position="391"/>
    </location>
</feature>
<keyword evidence="2" id="KW-0547">Nucleotide-binding</keyword>
<dbReference type="GO" id="GO:0008641">
    <property type="term" value="F:ubiquitin-like modifier activating enzyme activity"/>
    <property type="evidence" value="ECO:0007669"/>
    <property type="project" value="InterPro"/>
</dbReference>
<protein>
    <submittedName>
        <fullName evidence="5">Adenylyltransferase and sulfurtransferase</fullName>
    </submittedName>
</protein>
<evidence type="ECO:0000256" key="3">
    <source>
        <dbReference type="ARBA" id="ARBA00022840"/>
    </source>
</evidence>
<dbReference type="InterPro" id="IPR045886">
    <property type="entry name" value="ThiF/MoeB/HesA"/>
</dbReference>
<evidence type="ECO:0000313" key="5">
    <source>
        <dbReference type="EMBL" id="SER72469.1"/>
    </source>
</evidence>
<dbReference type="Pfam" id="PF00581">
    <property type="entry name" value="Rhodanese"/>
    <property type="match status" value="1"/>
</dbReference>
<dbReference type="CDD" id="cd00757">
    <property type="entry name" value="ThiF_MoeB_HesA_family"/>
    <property type="match status" value="1"/>
</dbReference>
<keyword evidence="5" id="KW-0548">Nucleotidyltransferase</keyword>
<dbReference type="InterPro" id="IPR001763">
    <property type="entry name" value="Rhodanese-like_dom"/>
</dbReference>
<dbReference type="CDD" id="cd00158">
    <property type="entry name" value="RHOD"/>
    <property type="match status" value="1"/>
</dbReference>
<keyword evidence="6" id="KW-1185">Reference proteome</keyword>
<dbReference type="EMBL" id="FOGZ01000007">
    <property type="protein sequence ID" value="SER72469.1"/>
    <property type="molecule type" value="Genomic_DNA"/>
</dbReference>
<dbReference type="Proteomes" id="UP000198815">
    <property type="component" value="Unassembled WGS sequence"/>
</dbReference>
<dbReference type="FunFam" id="3.40.50.720:FF:000033">
    <property type="entry name" value="Adenylyltransferase and sulfurtransferase MOCS3"/>
    <property type="match status" value="1"/>
</dbReference>
<keyword evidence="1 5" id="KW-0808">Transferase</keyword>
<sequence>MTAVNESIIPDGRCEPLSGADSERYSRHILLPEVGRQGQERLRAARVLIVGAGGLGAPLALYLAAAGVGTIGLVDFDTVEASNLQRQIIHTTRDIGRPKTASAEESIRAINPGVEVITHQLALSSENALDIVRGYDVVADGTDNYPTRYLLNDAAVFLGKPVVYGSIYRFDGQVTVFDAERGPCYRCVYPSPPPPELAPSCSEGGVLGVLPGLVGTLQATEVLKLLIGGAEPLIGRLLLVEAWGTHFREVALAKNPQCPVCGEHPRITQLIDYDQFCGVGADRAAQPVEGLAPVELKRRIDAGEPVQIVDIREPHERSLAPFPQAQPVPQGQLVGRCEEFDRDVDLVIVCAHGRRSQSAVRALRSAGYPGRLLSLEGGVHAWQRDLGCPVPDTIPGRAGGAARGDVSRSAPHREKLGTLTAQLEGHGRDDTR</sequence>
<evidence type="ECO:0000256" key="2">
    <source>
        <dbReference type="ARBA" id="ARBA00022741"/>
    </source>
</evidence>
<dbReference type="InterPro" id="IPR000594">
    <property type="entry name" value="ThiF_NAD_FAD-bd"/>
</dbReference>
<dbReference type="NCBIfam" id="NF004281">
    <property type="entry name" value="PRK05690.1"/>
    <property type="match status" value="1"/>
</dbReference>
<evidence type="ECO:0000256" key="1">
    <source>
        <dbReference type="ARBA" id="ARBA00022679"/>
    </source>
</evidence>
<dbReference type="SUPFAM" id="SSF69572">
    <property type="entry name" value="Activating enzymes of the ubiquitin-like proteins"/>
    <property type="match status" value="1"/>
</dbReference>
<dbReference type="GO" id="GO:0004792">
    <property type="term" value="F:thiosulfate-cyanide sulfurtransferase activity"/>
    <property type="evidence" value="ECO:0007669"/>
    <property type="project" value="TreeGrafter"/>
</dbReference>
<dbReference type="AlphaFoldDB" id="A0A1H9RKJ3"/>
<dbReference type="InterPro" id="IPR035985">
    <property type="entry name" value="Ubiquitin-activating_enz"/>
</dbReference>
<dbReference type="GO" id="GO:0016779">
    <property type="term" value="F:nucleotidyltransferase activity"/>
    <property type="evidence" value="ECO:0007669"/>
    <property type="project" value="UniProtKB-KW"/>
</dbReference>
<dbReference type="OrthoDB" id="9804286at2"/>
<name>A0A1H9RKJ3_9ACTN</name>
<dbReference type="InterPro" id="IPR036873">
    <property type="entry name" value="Rhodanese-like_dom_sf"/>
</dbReference>
<evidence type="ECO:0000313" key="6">
    <source>
        <dbReference type="Proteomes" id="UP000198815"/>
    </source>
</evidence>
<dbReference type="Pfam" id="PF00899">
    <property type="entry name" value="ThiF"/>
    <property type="match status" value="1"/>
</dbReference>
<accession>A0A1H9RKJ3</accession>
<keyword evidence="3" id="KW-0067">ATP-binding</keyword>
<dbReference type="SMART" id="SM00450">
    <property type="entry name" value="RHOD"/>
    <property type="match status" value="1"/>
</dbReference>
<evidence type="ECO:0000259" key="4">
    <source>
        <dbReference type="PROSITE" id="PS50206"/>
    </source>
</evidence>
<dbReference type="GO" id="GO:0008146">
    <property type="term" value="F:sulfotransferase activity"/>
    <property type="evidence" value="ECO:0007669"/>
    <property type="project" value="TreeGrafter"/>
</dbReference>
<dbReference type="RefSeq" id="WP_091968642.1">
    <property type="nucleotide sequence ID" value="NZ_FOGZ01000007.1"/>
</dbReference>
<organism evidence="5 6">
    <name type="scientific">Propionibacterium cyclohexanicum</name>
    <dbReference type="NCBI Taxonomy" id="64702"/>
    <lineage>
        <taxon>Bacteria</taxon>
        <taxon>Bacillati</taxon>
        <taxon>Actinomycetota</taxon>
        <taxon>Actinomycetes</taxon>
        <taxon>Propionibacteriales</taxon>
        <taxon>Propionibacteriaceae</taxon>
        <taxon>Propionibacterium</taxon>
    </lineage>
</organism>
<reference evidence="5 6" key="1">
    <citation type="submission" date="2016-10" db="EMBL/GenBank/DDBJ databases">
        <authorList>
            <person name="de Groot N.N."/>
        </authorList>
    </citation>
    <scope>NUCLEOTIDE SEQUENCE [LARGE SCALE GENOMIC DNA]</scope>
    <source>
        <strain evidence="5 6">DSM 16859</strain>
    </source>
</reference>
<dbReference type="Gene3D" id="3.40.250.10">
    <property type="entry name" value="Rhodanese-like domain"/>
    <property type="match status" value="1"/>
</dbReference>
<gene>
    <name evidence="5" type="ORF">SAMN05443377_10799</name>
</gene>
<dbReference type="GO" id="GO:0005829">
    <property type="term" value="C:cytosol"/>
    <property type="evidence" value="ECO:0007669"/>
    <property type="project" value="TreeGrafter"/>
</dbReference>
<dbReference type="PROSITE" id="PS50206">
    <property type="entry name" value="RHODANESE_3"/>
    <property type="match status" value="1"/>
</dbReference>